<organism evidence="7 8">
    <name type="scientific">Gossypium mustelinum</name>
    <name type="common">Cotton</name>
    <name type="synonym">Gossypium caicoense</name>
    <dbReference type="NCBI Taxonomy" id="34275"/>
    <lineage>
        <taxon>Eukaryota</taxon>
        <taxon>Viridiplantae</taxon>
        <taxon>Streptophyta</taxon>
        <taxon>Embryophyta</taxon>
        <taxon>Tracheophyta</taxon>
        <taxon>Spermatophyta</taxon>
        <taxon>Magnoliopsida</taxon>
        <taxon>eudicotyledons</taxon>
        <taxon>Gunneridae</taxon>
        <taxon>Pentapetalae</taxon>
        <taxon>rosids</taxon>
        <taxon>malvids</taxon>
        <taxon>Malvales</taxon>
        <taxon>Malvaceae</taxon>
        <taxon>Malvoideae</taxon>
        <taxon>Gossypium</taxon>
    </lineage>
</organism>
<dbReference type="FunFam" id="2.60.120.330:FF:000080">
    <property type="entry name" value="Uncharacterized protein"/>
    <property type="match status" value="1"/>
</dbReference>
<dbReference type="Pfam" id="PF14226">
    <property type="entry name" value="DIOX_N"/>
    <property type="match status" value="1"/>
</dbReference>
<protein>
    <recommendedName>
        <fullName evidence="6">Fe2OG dioxygenase domain-containing protein</fullName>
    </recommendedName>
</protein>
<dbReference type="InterPro" id="IPR026992">
    <property type="entry name" value="DIOX_N"/>
</dbReference>
<comment type="similarity">
    <text evidence="1 5">Belongs to the iron/ascorbate-dependent oxidoreductase family.</text>
</comment>
<dbReference type="GO" id="GO:0051213">
    <property type="term" value="F:dioxygenase activity"/>
    <property type="evidence" value="ECO:0007669"/>
    <property type="project" value="UniProtKB-ARBA"/>
</dbReference>
<dbReference type="PANTHER" id="PTHR10209:SF771">
    <property type="entry name" value="1-AMINOCYCLOPROPANE-1-CARBOXYLATE OXIDASE HOMOLOG 1-LIKE"/>
    <property type="match status" value="1"/>
</dbReference>
<dbReference type="PROSITE" id="PS51471">
    <property type="entry name" value="FE2OG_OXY"/>
    <property type="match status" value="1"/>
</dbReference>
<dbReference type="AlphaFoldDB" id="A0A5D3A5U8"/>
<feature type="domain" description="Fe2OG dioxygenase" evidence="6">
    <location>
        <begin position="200"/>
        <end position="303"/>
    </location>
</feature>
<dbReference type="Proteomes" id="UP000323597">
    <property type="component" value="Chromosome A02"/>
</dbReference>
<dbReference type="Gene3D" id="2.60.120.330">
    <property type="entry name" value="B-lactam Antibiotic, Isopenicillin N Synthase, Chain"/>
    <property type="match status" value="1"/>
</dbReference>
<dbReference type="InterPro" id="IPR027443">
    <property type="entry name" value="IPNS-like_sf"/>
</dbReference>
<keyword evidence="3 5" id="KW-0560">Oxidoreductase</keyword>
<evidence type="ECO:0000256" key="5">
    <source>
        <dbReference type="RuleBase" id="RU003682"/>
    </source>
</evidence>
<gene>
    <name evidence="7" type="ORF">E1A91_A02G044300v1</name>
</gene>
<evidence type="ECO:0000313" key="7">
    <source>
        <dbReference type="EMBL" id="TYJ45273.1"/>
    </source>
</evidence>
<evidence type="ECO:0000313" key="8">
    <source>
        <dbReference type="Proteomes" id="UP000323597"/>
    </source>
</evidence>
<sequence length="359" mass="40072">MGSETGEFQVDSNPDYDRESEVKAFDDTKAGVEGIVDSGVTQIPRIFIDQSLILEKNNTDCSNNQLGAPIIDLQGIGGDSARRAEVINQVRNACADWGFFQVVHHGIPASVLDEMIDGIRRFHEQDTEVKKQFYSRDATRKVLYLSNYDLYKLKAANWRDSFGYIVMDYSKQVLTLGFTLFELLSEALGLNPGCLNDLGCADLLLLMGHYYPPCPQPELTMGTTNHKDSNIITILLQDQMGGLQVLHHNHWIDVPCILGALVVNVGDLLQLISNDKVKSVNHRVLAKRAGPRISVACFLRMQANKKGNESRLYGPIKELLSENNPPIYREILIKDYLSQHYSKGLSGSGSLSHFKLSEN</sequence>
<dbReference type="Pfam" id="PF03171">
    <property type="entry name" value="2OG-FeII_Oxy"/>
    <property type="match status" value="1"/>
</dbReference>
<evidence type="ECO:0000256" key="3">
    <source>
        <dbReference type="ARBA" id="ARBA00023002"/>
    </source>
</evidence>
<evidence type="ECO:0000256" key="2">
    <source>
        <dbReference type="ARBA" id="ARBA00022723"/>
    </source>
</evidence>
<dbReference type="SUPFAM" id="SSF51197">
    <property type="entry name" value="Clavaminate synthase-like"/>
    <property type="match status" value="1"/>
</dbReference>
<dbReference type="EMBL" id="CM017637">
    <property type="protein sequence ID" value="TYJ45273.1"/>
    <property type="molecule type" value="Genomic_DNA"/>
</dbReference>
<dbReference type="PANTHER" id="PTHR10209">
    <property type="entry name" value="OXIDOREDUCTASE, 2OG-FE II OXYGENASE FAMILY PROTEIN"/>
    <property type="match status" value="1"/>
</dbReference>
<evidence type="ECO:0000259" key="6">
    <source>
        <dbReference type="PROSITE" id="PS51471"/>
    </source>
</evidence>
<dbReference type="InterPro" id="IPR044861">
    <property type="entry name" value="IPNS-like_FE2OG_OXY"/>
</dbReference>
<evidence type="ECO:0000256" key="1">
    <source>
        <dbReference type="ARBA" id="ARBA00008056"/>
    </source>
</evidence>
<keyword evidence="8" id="KW-1185">Reference proteome</keyword>
<accession>A0A5D3A5U8</accession>
<name>A0A5D3A5U8_GOSMU</name>
<evidence type="ECO:0000256" key="4">
    <source>
        <dbReference type="ARBA" id="ARBA00023004"/>
    </source>
</evidence>
<proteinExistence type="inferred from homology"/>
<reference evidence="7 8" key="1">
    <citation type="submission" date="2019-07" db="EMBL/GenBank/DDBJ databases">
        <title>WGS assembly of Gossypium mustelinum.</title>
        <authorList>
            <person name="Chen Z.J."/>
            <person name="Sreedasyam A."/>
            <person name="Ando A."/>
            <person name="Song Q."/>
            <person name="De L."/>
            <person name="Hulse-Kemp A."/>
            <person name="Ding M."/>
            <person name="Ye W."/>
            <person name="Kirkbride R."/>
            <person name="Jenkins J."/>
            <person name="Plott C."/>
            <person name="Lovell J."/>
            <person name="Lin Y.-M."/>
            <person name="Vaughn R."/>
            <person name="Liu B."/>
            <person name="Li W."/>
            <person name="Simpson S."/>
            <person name="Scheffler B."/>
            <person name="Saski C."/>
            <person name="Grover C."/>
            <person name="Hu G."/>
            <person name="Conover J."/>
            <person name="Carlson J."/>
            <person name="Shu S."/>
            <person name="Boston L."/>
            <person name="Williams M."/>
            <person name="Peterson D."/>
            <person name="Mcgee K."/>
            <person name="Jones D."/>
            <person name="Wendel J."/>
            <person name="Stelly D."/>
            <person name="Grimwood J."/>
            <person name="Schmutz J."/>
        </authorList>
    </citation>
    <scope>NUCLEOTIDE SEQUENCE [LARGE SCALE GENOMIC DNA]</scope>
    <source>
        <strain evidence="7">1408120.09</strain>
    </source>
</reference>
<dbReference type="GO" id="GO:0046872">
    <property type="term" value="F:metal ion binding"/>
    <property type="evidence" value="ECO:0007669"/>
    <property type="project" value="UniProtKB-KW"/>
</dbReference>
<keyword evidence="2 5" id="KW-0479">Metal-binding</keyword>
<keyword evidence="4 5" id="KW-0408">Iron</keyword>
<dbReference type="InterPro" id="IPR005123">
    <property type="entry name" value="Oxoglu/Fe-dep_dioxygenase_dom"/>
</dbReference>